<keyword evidence="1" id="KW-0812">Transmembrane</keyword>
<feature type="transmembrane region" description="Helical" evidence="1">
    <location>
        <begin position="32"/>
        <end position="50"/>
    </location>
</feature>
<proteinExistence type="predicted"/>
<feature type="transmembrane region" description="Helical" evidence="1">
    <location>
        <begin position="155"/>
        <end position="177"/>
    </location>
</feature>
<dbReference type="RefSeq" id="WP_095269268.1">
    <property type="nucleotide sequence ID" value="NZ_NPBH01000020.1"/>
</dbReference>
<dbReference type="Proteomes" id="UP000216475">
    <property type="component" value="Unassembled WGS sequence"/>
</dbReference>
<evidence type="ECO:0000313" key="2">
    <source>
        <dbReference type="EMBL" id="PAE08349.1"/>
    </source>
</evidence>
<evidence type="ECO:0000313" key="3">
    <source>
        <dbReference type="Proteomes" id="UP000216475"/>
    </source>
</evidence>
<comment type="caution">
    <text evidence="2">The sequence shown here is derived from an EMBL/GenBank/DDBJ whole genome shotgun (WGS) entry which is preliminary data.</text>
</comment>
<organism evidence="2 3">
    <name type="scientific">Terribacillus saccharophilus</name>
    <dbReference type="NCBI Taxonomy" id="361277"/>
    <lineage>
        <taxon>Bacteria</taxon>
        <taxon>Bacillati</taxon>
        <taxon>Bacillota</taxon>
        <taxon>Bacilli</taxon>
        <taxon>Bacillales</taxon>
        <taxon>Bacillaceae</taxon>
        <taxon>Terribacillus</taxon>
    </lineage>
</organism>
<feature type="transmembrane region" description="Helical" evidence="1">
    <location>
        <begin position="183"/>
        <end position="201"/>
    </location>
</feature>
<evidence type="ECO:0008006" key="4">
    <source>
        <dbReference type="Google" id="ProtNLM"/>
    </source>
</evidence>
<dbReference type="Pfam" id="PF04276">
    <property type="entry name" value="DUF443"/>
    <property type="match status" value="1"/>
</dbReference>
<accession>A0A268HEP3</accession>
<dbReference type="NCBIfam" id="TIGR01218">
    <property type="entry name" value="Gpos_tandem_5TM"/>
    <property type="match status" value="1"/>
</dbReference>
<name>A0A268HEP3_9BACI</name>
<dbReference type="AlphaFoldDB" id="A0A268HEP3"/>
<gene>
    <name evidence="2" type="ORF">CHI12_06535</name>
</gene>
<protein>
    <recommendedName>
        <fullName evidence="4">Tandem five-TM protein</fullName>
    </recommendedName>
</protein>
<dbReference type="InterPro" id="IPR005915">
    <property type="entry name" value="Tandem_5TM"/>
</dbReference>
<keyword evidence="1" id="KW-0472">Membrane</keyword>
<keyword evidence="1" id="KW-1133">Transmembrane helix</keyword>
<dbReference type="EMBL" id="NPBH01000020">
    <property type="protein sequence ID" value="PAE08349.1"/>
    <property type="molecule type" value="Genomic_DNA"/>
</dbReference>
<reference evidence="2 3" key="1">
    <citation type="submission" date="2017-07" db="EMBL/GenBank/DDBJ databases">
        <title>Isolation and whole genome analysis of endospore-forming bacteria from heroin.</title>
        <authorList>
            <person name="Kalinowski J."/>
            <person name="Ahrens B."/>
            <person name="Al-Dilaimi A."/>
            <person name="Winkler A."/>
            <person name="Wibberg D."/>
            <person name="Schleenbecker U."/>
            <person name="Ruckert C."/>
            <person name="Wolfel R."/>
            <person name="Grass G."/>
        </authorList>
    </citation>
    <scope>NUCLEOTIDE SEQUENCE [LARGE SCALE GENOMIC DNA]</scope>
    <source>
        <strain evidence="2 3">7509</strain>
    </source>
</reference>
<evidence type="ECO:0000256" key="1">
    <source>
        <dbReference type="SAM" id="Phobius"/>
    </source>
</evidence>
<feature type="transmembrane region" description="Helical" evidence="1">
    <location>
        <begin position="71"/>
        <end position="88"/>
    </location>
</feature>
<sequence length="216" mass="25104">MDTEAFLILKNFRYQLIKLENIFYIIDKDKPYLLVFLFPFLYWLFLKRIVQISEESANLLQTIPNKDTKAGKLNLFAVGISMTIANLTQPILNYFYIPISPLIASIIVILSSAILLYFRFLISIRNKRSIYKKLDLNNNTNHLKIWIFPKPIKKMISITFMSLFCAVFAAVPMYAFIIYGNTFILFIGIVFFFILLILNILTVPHGKNTVKIIVKS</sequence>
<feature type="transmembrane region" description="Helical" evidence="1">
    <location>
        <begin position="94"/>
        <end position="118"/>
    </location>
</feature>